<accession>A0A0G1EYR6</accession>
<gene>
    <name evidence="1" type="ORF">UV54_C0028G0006</name>
</gene>
<comment type="caution">
    <text evidence="1">The sequence shown here is derived from an EMBL/GenBank/DDBJ whole genome shotgun (WGS) entry which is preliminary data.</text>
</comment>
<evidence type="ECO:0000313" key="2">
    <source>
        <dbReference type="Proteomes" id="UP000034213"/>
    </source>
</evidence>
<evidence type="ECO:0000313" key="1">
    <source>
        <dbReference type="EMBL" id="KKS79778.1"/>
    </source>
</evidence>
<proteinExistence type="predicted"/>
<reference evidence="1 2" key="1">
    <citation type="journal article" date="2015" name="Nature">
        <title>rRNA introns, odd ribosomes, and small enigmatic genomes across a large radiation of phyla.</title>
        <authorList>
            <person name="Brown C.T."/>
            <person name="Hug L.A."/>
            <person name="Thomas B.C."/>
            <person name="Sharon I."/>
            <person name="Castelle C.J."/>
            <person name="Singh A."/>
            <person name="Wilkins M.J."/>
            <person name="Williams K.H."/>
            <person name="Banfield J.F."/>
        </authorList>
    </citation>
    <scope>NUCLEOTIDE SEQUENCE [LARGE SCALE GENOMIC DNA]</scope>
</reference>
<dbReference type="EMBL" id="LCEW01000028">
    <property type="protein sequence ID" value="KKS79778.1"/>
    <property type="molecule type" value="Genomic_DNA"/>
</dbReference>
<name>A0A0G1EYR6_9BACT</name>
<organism evidence="1 2">
    <name type="scientific">Candidatus Beckwithbacteria bacterium GW2011_GWA2_43_10</name>
    <dbReference type="NCBI Taxonomy" id="1618369"/>
    <lineage>
        <taxon>Bacteria</taxon>
        <taxon>Candidatus Beckwithiibacteriota</taxon>
    </lineage>
</organism>
<protein>
    <submittedName>
        <fullName evidence="1">Uncharacterized protein</fullName>
    </submittedName>
</protein>
<dbReference type="AlphaFoldDB" id="A0A0G1EYR6"/>
<dbReference type="STRING" id="1618369.UV54_C0028G0006"/>
<sequence>MLDGSDIEIIKEVKKEGERTELNGIRVDWQEEDSEYLPTKINGEQVRTQVWYVDAKEIEPRRSLLKRLQPITSGNVREVLRRNAWGEVLSLMTNWLAVSRHDIITRQIRDEYILAGKSGESVKNAEIPQFETIWKEAFLDTVNYWKGLTTGKRLRVIQLDGVDRRYASTMVKTYEIIGGPEDSQRRFEAAIIGFRAARYAQQLTGKSADMRTEIVILPEVIETKEEPGLRICSSELGQQDFLNAGGFYDIPTGLQIIFPGSAVYMTRWPDRWDLTGYQHSLIEVIYHETGHKFHLLSGSCPSAIVKEGVAQVCGFAGLRVDAFDVHEVHERVAKEEVADIHRMARIMEKEFKMERDEFGLTGDAEVDNLTTREIYYLSGSLFWLINCLEKPGKDRVIKFAQFIRLISGYDGLDREGKYTRLSSLQQQRERQINTYGVTFIGGSLAKAVQKVYGKNLDELGRLWQKAVRESL</sequence>
<dbReference type="Proteomes" id="UP000034213">
    <property type="component" value="Unassembled WGS sequence"/>
</dbReference>